<evidence type="ECO:0000256" key="13">
    <source>
        <dbReference type="ARBA" id="ARBA00022991"/>
    </source>
</evidence>
<keyword evidence="19" id="KW-1185">Reference proteome</keyword>
<keyword evidence="15" id="KW-0675">Receptor</keyword>
<evidence type="ECO:0000256" key="2">
    <source>
        <dbReference type="ARBA" id="ARBA00012438"/>
    </source>
</evidence>
<keyword evidence="11" id="KW-0418">Kinase</keyword>
<keyword evidence="6" id="KW-0285">Flavoprotein</keyword>
<dbReference type="PROSITE" id="PS50113">
    <property type="entry name" value="PAC"/>
    <property type="match status" value="1"/>
</dbReference>
<evidence type="ECO:0000259" key="17">
    <source>
        <dbReference type="PROSITE" id="PS50113"/>
    </source>
</evidence>
<dbReference type="PROSITE" id="PS50112">
    <property type="entry name" value="PAS"/>
    <property type="match status" value="1"/>
</dbReference>
<evidence type="ECO:0000313" key="19">
    <source>
        <dbReference type="Proteomes" id="UP000185622"/>
    </source>
</evidence>
<keyword evidence="5" id="KW-0716">Sensory transduction</keyword>
<evidence type="ECO:0000256" key="15">
    <source>
        <dbReference type="ARBA" id="ARBA00023170"/>
    </source>
</evidence>
<evidence type="ECO:0000256" key="3">
    <source>
        <dbReference type="ARBA" id="ARBA00022543"/>
    </source>
</evidence>
<feature type="domain" description="PAC" evidence="17">
    <location>
        <begin position="86"/>
        <end position="138"/>
    </location>
</feature>
<gene>
    <name evidence="18" type="ORF">BMG03_15250</name>
</gene>
<dbReference type="InterPro" id="IPR035965">
    <property type="entry name" value="PAS-like_dom_sf"/>
</dbReference>
<dbReference type="SMART" id="SM00091">
    <property type="entry name" value="PAS"/>
    <property type="match status" value="1"/>
</dbReference>
<dbReference type="PANTHER" id="PTHR41523">
    <property type="entry name" value="TWO-COMPONENT SYSTEM SENSOR PROTEIN"/>
    <property type="match status" value="1"/>
</dbReference>
<evidence type="ECO:0000256" key="6">
    <source>
        <dbReference type="ARBA" id="ARBA00022630"/>
    </source>
</evidence>
<keyword evidence="7" id="KW-0288">FMN</keyword>
<dbReference type="SUPFAM" id="SSF55785">
    <property type="entry name" value="PYP-like sensor domain (PAS domain)"/>
    <property type="match status" value="1"/>
</dbReference>
<keyword evidence="12" id="KW-0067">ATP-binding</keyword>
<dbReference type="SMART" id="SM00086">
    <property type="entry name" value="PAC"/>
    <property type="match status" value="1"/>
</dbReference>
<evidence type="ECO:0000256" key="4">
    <source>
        <dbReference type="ARBA" id="ARBA00022553"/>
    </source>
</evidence>
<dbReference type="SUPFAM" id="SSF55874">
    <property type="entry name" value="ATPase domain of HSP90 chaperone/DNA topoisomerase II/histidine kinase"/>
    <property type="match status" value="1"/>
</dbReference>
<keyword evidence="13" id="KW-0157">Chromophore</keyword>
<organism evidence="18 19">
    <name type="scientific">Thioclava nitratireducens</name>
    <dbReference type="NCBI Taxonomy" id="1915078"/>
    <lineage>
        <taxon>Bacteria</taxon>
        <taxon>Pseudomonadati</taxon>
        <taxon>Pseudomonadota</taxon>
        <taxon>Alphaproteobacteria</taxon>
        <taxon>Rhodobacterales</taxon>
        <taxon>Paracoccaceae</taxon>
        <taxon>Thioclava</taxon>
    </lineage>
</organism>
<evidence type="ECO:0000256" key="8">
    <source>
        <dbReference type="ARBA" id="ARBA00022679"/>
    </source>
</evidence>
<keyword evidence="8" id="KW-0808">Transferase</keyword>
<keyword evidence="4" id="KW-0597">Phosphoprotein</keyword>
<evidence type="ECO:0000259" key="16">
    <source>
        <dbReference type="PROSITE" id="PS50112"/>
    </source>
</evidence>
<evidence type="ECO:0000313" key="18">
    <source>
        <dbReference type="EMBL" id="AQS48993.1"/>
    </source>
</evidence>
<evidence type="ECO:0000256" key="10">
    <source>
        <dbReference type="ARBA" id="ARBA00022741"/>
    </source>
</evidence>
<protein>
    <recommendedName>
        <fullName evidence="2">histidine kinase</fullName>
        <ecNumber evidence="2">2.7.13.3</ecNumber>
    </recommendedName>
</protein>
<dbReference type="Gene3D" id="3.30.450.20">
    <property type="entry name" value="PAS domain"/>
    <property type="match status" value="1"/>
</dbReference>
<dbReference type="Pfam" id="PF13426">
    <property type="entry name" value="PAS_9"/>
    <property type="match status" value="1"/>
</dbReference>
<evidence type="ECO:0000256" key="11">
    <source>
        <dbReference type="ARBA" id="ARBA00022777"/>
    </source>
</evidence>
<reference evidence="18 19" key="1">
    <citation type="submission" date="2017-01" db="EMBL/GenBank/DDBJ databases">
        <title>The complete genome sequence of a sulfur-oxidizing marine bacterium Thioclava sp. 25B10_4T.</title>
        <authorList>
            <person name="Liu Y."/>
            <person name="Lai Q."/>
            <person name="Shao Z."/>
        </authorList>
    </citation>
    <scope>NUCLEOTIDE SEQUENCE [LARGE SCALE GENOMIC DNA]</scope>
    <source>
        <strain evidence="18 19">25B10_4</strain>
    </source>
</reference>
<dbReference type="SMART" id="SM00911">
    <property type="entry name" value="HWE_HK"/>
    <property type="match status" value="1"/>
</dbReference>
<evidence type="ECO:0000256" key="9">
    <source>
        <dbReference type="ARBA" id="ARBA00022737"/>
    </source>
</evidence>
<dbReference type="InterPro" id="IPR000014">
    <property type="entry name" value="PAS"/>
</dbReference>
<dbReference type="PANTHER" id="PTHR41523:SF8">
    <property type="entry name" value="ETHYLENE RESPONSE SENSOR PROTEIN"/>
    <property type="match status" value="1"/>
</dbReference>
<keyword evidence="10" id="KW-0547">Nucleotide-binding</keyword>
<keyword evidence="14" id="KW-0843">Virulence</keyword>
<evidence type="ECO:0000256" key="5">
    <source>
        <dbReference type="ARBA" id="ARBA00022606"/>
    </source>
</evidence>
<accession>A0ABM6IJB2</accession>
<evidence type="ECO:0000256" key="7">
    <source>
        <dbReference type="ARBA" id="ARBA00022643"/>
    </source>
</evidence>
<keyword evidence="3" id="KW-0600">Photoreceptor protein</keyword>
<dbReference type="InterPro" id="IPR036890">
    <property type="entry name" value="HATPase_C_sf"/>
</dbReference>
<dbReference type="EMBL" id="CP019437">
    <property type="protein sequence ID" value="AQS48993.1"/>
    <property type="molecule type" value="Genomic_DNA"/>
</dbReference>
<dbReference type="InterPro" id="IPR001610">
    <property type="entry name" value="PAC"/>
</dbReference>
<name>A0ABM6IJB2_9RHOB</name>
<feature type="domain" description="PAS" evidence="16">
    <location>
        <begin position="13"/>
        <end position="68"/>
    </location>
</feature>
<evidence type="ECO:0000256" key="14">
    <source>
        <dbReference type="ARBA" id="ARBA00023026"/>
    </source>
</evidence>
<dbReference type="Gene3D" id="3.30.565.10">
    <property type="entry name" value="Histidine kinase-like ATPase, C-terminal domain"/>
    <property type="match status" value="1"/>
</dbReference>
<sequence>METRPVMDSPESIQQHLAAIVESSEDAIVTKDLNSIILSWNRGAENLFGYTAEEAIGRPITIIFPGDRMDEEVDFIARLRRGERIANYETVRQRKDGSPVPVSLTVSPVRDAEGHVVGASKIARDITLQHQLAEQQRLLLSEMRHRVGNAFAVAASLIAVAARQAESVEQLSSEMRCRLHAIASLNSMTVNDPSGDEAEGMPLSYLVSTILKPFSEGATVHTSLPDIQVRPAAITPLTLVLFELATNSVKYGGLSRDGHGLEINAEIEDGRFGLTWKEPGITEAGSGQVESKGFGTSLCRLTVSTSLGGSFSREFTPEGLVATLDLDLAAVSEMW</sequence>
<keyword evidence="9" id="KW-0677">Repeat</keyword>
<proteinExistence type="predicted"/>
<evidence type="ECO:0000256" key="12">
    <source>
        <dbReference type="ARBA" id="ARBA00022840"/>
    </source>
</evidence>
<dbReference type="NCBIfam" id="TIGR00229">
    <property type="entry name" value="sensory_box"/>
    <property type="match status" value="1"/>
</dbReference>
<comment type="catalytic activity">
    <reaction evidence="1">
        <text>ATP + protein L-histidine = ADP + protein N-phospho-L-histidine.</text>
        <dbReference type="EC" id="2.7.13.3"/>
    </reaction>
</comment>
<dbReference type="InterPro" id="IPR000700">
    <property type="entry name" value="PAS-assoc_C"/>
</dbReference>
<dbReference type="CDD" id="cd00130">
    <property type="entry name" value="PAS"/>
    <property type="match status" value="1"/>
</dbReference>
<evidence type="ECO:0000256" key="1">
    <source>
        <dbReference type="ARBA" id="ARBA00000085"/>
    </source>
</evidence>
<dbReference type="InterPro" id="IPR011102">
    <property type="entry name" value="Sig_transdc_His_kinase_HWE"/>
</dbReference>
<dbReference type="Proteomes" id="UP000185622">
    <property type="component" value="Chromosome"/>
</dbReference>
<dbReference type="EC" id="2.7.13.3" evidence="2"/>
<dbReference type="Pfam" id="PF07536">
    <property type="entry name" value="HWE_HK"/>
    <property type="match status" value="1"/>
</dbReference>